<evidence type="ECO:0000256" key="1">
    <source>
        <dbReference type="SAM" id="Phobius"/>
    </source>
</evidence>
<accession>L8H2I6</accession>
<dbReference type="VEuPathDB" id="AmoebaDB:ACA1_200060"/>
<dbReference type="EMBL" id="KB007932">
    <property type="protein sequence ID" value="ELR19709.1"/>
    <property type="molecule type" value="Genomic_DNA"/>
</dbReference>
<gene>
    <name evidence="2" type="ORF">ACA1_200060</name>
</gene>
<protein>
    <recommendedName>
        <fullName evidence="4">Transmembrane protein</fullName>
    </recommendedName>
</protein>
<evidence type="ECO:0000313" key="2">
    <source>
        <dbReference type="EMBL" id="ELR19709.1"/>
    </source>
</evidence>
<dbReference type="GeneID" id="14920539"/>
<dbReference type="Proteomes" id="UP000011083">
    <property type="component" value="Unassembled WGS sequence"/>
</dbReference>
<reference evidence="2 3" key="1">
    <citation type="journal article" date="2013" name="Genome Biol.">
        <title>Genome of Acanthamoeba castellanii highlights extensive lateral gene transfer and early evolution of tyrosine kinase signaling.</title>
        <authorList>
            <person name="Clarke M."/>
            <person name="Lohan A.J."/>
            <person name="Liu B."/>
            <person name="Lagkouvardos I."/>
            <person name="Roy S."/>
            <person name="Zafar N."/>
            <person name="Bertelli C."/>
            <person name="Schilde C."/>
            <person name="Kianianmomeni A."/>
            <person name="Burglin T.R."/>
            <person name="Frech C."/>
            <person name="Turcotte B."/>
            <person name="Kopec K.O."/>
            <person name="Synnott J.M."/>
            <person name="Choo C."/>
            <person name="Paponov I."/>
            <person name="Finkler A."/>
            <person name="Soon Heng Tan C."/>
            <person name="Hutchins A.P."/>
            <person name="Weinmeier T."/>
            <person name="Rattei T."/>
            <person name="Chu J.S."/>
            <person name="Gimenez G."/>
            <person name="Irimia M."/>
            <person name="Rigden D.J."/>
            <person name="Fitzpatrick D.A."/>
            <person name="Lorenzo-Morales J."/>
            <person name="Bateman A."/>
            <person name="Chiu C.H."/>
            <person name="Tang P."/>
            <person name="Hegemann P."/>
            <person name="Fromm H."/>
            <person name="Raoult D."/>
            <person name="Greub G."/>
            <person name="Miranda-Saavedra D."/>
            <person name="Chen N."/>
            <person name="Nash P."/>
            <person name="Ginger M.L."/>
            <person name="Horn M."/>
            <person name="Schaap P."/>
            <person name="Caler L."/>
            <person name="Loftus B."/>
        </authorList>
    </citation>
    <scope>NUCLEOTIDE SEQUENCE [LARGE SCALE GENOMIC DNA]</scope>
    <source>
        <strain evidence="2 3">Neff</strain>
    </source>
</reference>
<keyword evidence="1" id="KW-1133">Transmembrane helix</keyword>
<keyword evidence="3" id="KW-1185">Reference proteome</keyword>
<evidence type="ECO:0000313" key="3">
    <source>
        <dbReference type="Proteomes" id="UP000011083"/>
    </source>
</evidence>
<proteinExistence type="predicted"/>
<dbReference type="RefSeq" id="XP_004341801.1">
    <property type="nucleotide sequence ID" value="XM_004341753.1"/>
</dbReference>
<feature type="transmembrane region" description="Helical" evidence="1">
    <location>
        <begin position="151"/>
        <end position="175"/>
    </location>
</feature>
<keyword evidence="1" id="KW-0812">Transmembrane</keyword>
<feature type="transmembrane region" description="Helical" evidence="1">
    <location>
        <begin position="97"/>
        <end position="115"/>
    </location>
</feature>
<dbReference type="KEGG" id="acan:ACA1_200060"/>
<feature type="transmembrane region" description="Helical" evidence="1">
    <location>
        <begin position="127"/>
        <end position="145"/>
    </location>
</feature>
<evidence type="ECO:0008006" key="4">
    <source>
        <dbReference type="Google" id="ProtNLM"/>
    </source>
</evidence>
<keyword evidence="1" id="KW-0472">Membrane</keyword>
<name>L8H2I6_ACACF</name>
<sequence>MKEKLGGCGSKIWDGVVCKPFRPCFEKAWRFSKLFVPCRGDDYTLLAEDKKWRVDKLGPVSWAEIFCKGLGIGVGIASVSIYEQHLDRPYLFFGEKVAQMVFLGMVAVYYTLLNLQKIAEREIFNIGFNVLMIISHWCLFMILFTSVDPGAFVFCFCFLMTMGEMVHAMYLGVYWKTRREAWFPHPLLLLFSAFLILWYLVIISLQVVIYLTNYGEEL</sequence>
<feature type="transmembrane region" description="Helical" evidence="1">
    <location>
        <begin position="187"/>
        <end position="211"/>
    </location>
</feature>
<feature type="transmembrane region" description="Helical" evidence="1">
    <location>
        <begin position="60"/>
        <end position="82"/>
    </location>
</feature>
<dbReference type="AlphaFoldDB" id="L8H2I6"/>
<organism evidence="2 3">
    <name type="scientific">Acanthamoeba castellanii (strain ATCC 30010 / Neff)</name>
    <dbReference type="NCBI Taxonomy" id="1257118"/>
    <lineage>
        <taxon>Eukaryota</taxon>
        <taxon>Amoebozoa</taxon>
        <taxon>Discosea</taxon>
        <taxon>Longamoebia</taxon>
        <taxon>Centramoebida</taxon>
        <taxon>Acanthamoebidae</taxon>
        <taxon>Acanthamoeba</taxon>
    </lineage>
</organism>